<evidence type="ECO:0000313" key="16">
    <source>
        <dbReference type="Proteomes" id="UP000235387"/>
    </source>
</evidence>
<evidence type="ECO:0000256" key="3">
    <source>
        <dbReference type="ARBA" id="ARBA00022519"/>
    </source>
</evidence>
<dbReference type="GO" id="GO:0008360">
    <property type="term" value="P:regulation of cell shape"/>
    <property type="evidence" value="ECO:0007669"/>
    <property type="project" value="UniProtKB-KW"/>
</dbReference>
<feature type="region of interest" description="Disordered" evidence="13">
    <location>
        <begin position="84"/>
        <end position="139"/>
    </location>
</feature>
<evidence type="ECO:0000256" key="14">
    <source>
        <dbReference type="SAM" id="Phobius"/>
    </source>
</evidence>
<evidence type="ECO:0000256" key="9">
    <source>
        <dbReference type="ARBA" id="ARBA00023306"/>
    </source>
</evidence>
<evidence type="ECO:0000256" key="4">
    <source>
        <dbReference type="ARBA" id="ARBA00022618"/>
    </source>
</evidence>
<evidence type="ECO:0000313" key="15">
    <source>
        <dbReference type="EMBL" id="PMN93036.1"/>
    </source>
</evidence>
<dbReference type="NCBIfam" id="NF008672">
    <property type="entry name" value="PRK11677.1"/>
    <property type="match status" value="1"/>
</dbReference>
<evidence type="ECO:0000256" key="10">
    <source>
        <dbReference type="ARBA" id="ARBA00035657"/>
    </source>
</evidence>
<dbReference type="RefSeq" id="WP_102318540.1">
    <property type="nucleotide sequence ID" value="NZ_JBFRLP010000004.1"/>
</dbReference>
<evidence type="ECO:0000256" key="1">
    <source>
        <dbReference type="ARBA" id="ARBA00004377"/>
    </source>
</evidence>
<dbReference type="InterPro" id="IPR009386">
    <property type="entry name" value="ZapG-like"/>
</dbReference>
<dbReference type="GO" id="GO:0005886">
    <property type="term" value="C:plasma membrane"/>
    <property type="evidence" value="ECO:0007669"/>
    <property type="project" value="UniProtKB-SubCell"/>
</dbReference>
<sequence>MAEINIIAFGALGIVIGFLIGRFMNRDNTQQKDLKKELEKSRYEVEQYRQELVDHFAQSAELLDNISRDYSKLYQHMAATSAELMPNLPEQDNPFAKRISKLSDVTPEADSDTSQEQPRDYSGQATGLFKDAEKTSKAS</sequence>
<protein>
    <recommendedName>
        <fullName evidence="11">Z-ring associated protein G</fullName>
    </recommendedName>
    <alternativeName>
        <fullName evidence="12">Cell division protein ZapG</fullName>
    </alternativeName>
</protein>
<proteinExistence type="inferred from homology"/>
<feature type="transmembrane region" description="Helical" evidence="14">
    <location>
        <begin position="6"/>
        <end position="25"/>
    </location>
</feature>
<keyword evidence="3" id="KW-0997">Cell inner membrane</keyword>
<evidence type="ECO:0000256" key="7">
    <source>
        <dbReference type="ARBA" id="ARBA00022989"/>
    </source>
</evidence>
<dbReference type="PANTHER" id="PTHR39579:SF1">
    <property type="entry name" value="INNER MEMBRANE PROTEIN YHCB"/>
    <property type="match status" value="1"/>
</dbReference>
<evidence type="ECO:0000256" key="11">
    <source>
        <dbReference type="ARBA" id="ARBA00035703"/>
    </source>
</evidence>
<keyword evidence="8 14" id="KW-0472">Membrane</keyword>
<organism evidence="15 16">
    <name type="scientific">Enterovibrio norvegicus</name>
    <dbReference type="NCBI Taxonomy" id="188144"/>
    <lineage>
        <taxon>Bacteria</taxon>
        <taxon>Pseudomonadati</taxon>
        <taxon>Pseudomonadota</taxon>
        <taxon>Gammaproteobacteria</taxon>
        <taxon>Vibrionales</taxon>
        <taxon>Vibrionaceae</taxon>
        <taxon>Enterovibrio</taxon>
    </lineage>
</organism>
<keyword evidence="7 14" id="KW-1133">Transmembrane helix</keyword>
<comment type="subcellular location">
    <subcellularLocation>
        <location evidence="1">Cell inner membrane</location>
        <topology evidence="1">Single-pass membrane protein</topology>
    </subcellularLocation>
</comment>
<comment type="caution">
    <text evidence="15">The sequence shown here is derived from an EMBL/GenBank/DDBJ whole genome shotgun (WGS) entry which is preliminary data.</text>
</comment>
<evidence type="ECO:0000256" key="6">
    <source>
        <dbReference type="ARBA" id="ARBA00022960"/>
    </source>
</evidence>
<name>A0A2N7LCJ0_9GAMM</name>
<reference evidence="16" key="1">
    <citation type="submission" date="2016-07" db="EMBL/GenBank/DDBJ databases">
        <title>Nontailed viruses are major unrecognized killers of bacteria in the ocean.</title>
        <authorList>
            <person name="Kauffman K."/>
            <person name="Hussain F."/>
            <person name="Yang J."/>
            <person name="Arevalo P."/>
            <person name="Brown J."/>
            <person name="Cutler M."/>
            <person name="Kelly L."/>
            <person name="Polz M.F."/>
        </authorList>
    </citation>
    <scope>NUCLEOTIDE SEQUENCE [LARGE SCALE GENOMIC DNA]</scope>
    <source>
        <strain evidence="16">10N.261.45.A10</strain>
    </source>
</reference>
<dbReference type="PIRSF" id="PIRSF006318">
    <property type="entry name" value="YhcB"/>
    <property type="match status" value="1"/>
</dbReference>
<evidence type="ECO:0000256" key="5">
    <source>
        <dbReference type="ARBA" id="ARBA00022692"/>
    </source>
</evidence>
<feature type="compositionally biased region" description="Basic and acidic residues" evidence="13">
    <location>
        <begin position="130"/>
        <end position="139"/>
    </location>
</feature>
<dbReference type="PANTHER" id="PTHR39579">
    <property type="entry name" value="INNER MEMBRANE PROTEIN YHCB"/>
    <property type="match status" value="1"/>
</dbReference>
<keyword evidence="6" id="KW-0133">Cell shape</keyword>
<gene>
    <name evidence="15" type="ORF">BCT23_03545</name>
</gene>
<dbReference type="GO" id="GO:0051301">
    <property type="term" value="P:cell division"/>
    <property type="evidence" value="ECO:0007669"/>
    <property type="project" value="UniProtKB-KW"/>
</dbReference>
<dbReference type="Pfam" id="PF06295">
    <property type="entry name" value="ZapG-like"/>
    <property type="match status" value="1"/>
</dbReference>
<keyword evidence="2" id="KW-1003">Cell membrane</keyword>
<dbReference type="AlphaFoldDB" id="A0A2N7LCJ0"/>
<evidence type="ECO:0000256" key="13">
    <source>
        <dbReference type="SAM" id="MobiDB-lite"/>
    </source>
</evidence>
<keyword evidence="5 14" id="KW-0812">Transmembrane</keyword>
<dbReference type="Proteomes" id="UP000235387">
    <property type="component" value="Unassembled WGS sequence"/>
</dbReference>
<evidence type="ECO:0000256" key="12">
    <source>
        <dbReference type="ARBA" id="ARBA00035727"/>
    </source>
</evidence>
<accession>A0A2N7LCJ0</accession>
<comment type="similarity">
    <text evidence="10">Belongs to the ZapG family.</text>
</comment>
<keyword evidence="4" id="KW-0132">Cell division</keyword>
<dbReference type="EMBL" id="MDAL01000016">
    <property type="protein sequence ID" value="PMN93036.1"/>
    <property type="molecule type" value="Genomic_DNA"/>
</dbReference>
<evidence type="ECO:0000256" key="2">
    <source>
        <dbReference type="ARBA" id="ARBA00022475"/>
    </source>
</evidence>
<keyword evidence="9" id="KW-0131">Cell cycle</keyword>
<evidence type="ECO:0000256" key="8">
    <source>
        <dbReference type="ARBA" id="ARBA00023136"/>
    </source>
</evidence>